<name>N0B467_9HYPH</name>
<proteinExistence type="predicted"/>
<accession>N0B467</accession>
<dbReference type="HOGENOM" id="CLU_2246287_0_0_5"/>
<evidence type="ECO:0000313" key="2">
    <source>
        <dbReference type="Proteomes" id="UP000005952"/>
    </source>
</evidence>
<protein>
    <submittedName>
        <fullName evidence="1">Uncharacterized protein</fullName>
    </submittedName>
</protein>
<dbReference type="AlphaFoldDB" id="N0B467"/>
<gene>
    <name evidence="1" type="ORF">HYPDE_33233</name>
</gene>
<dbReference type="KEGG" id="hdt:HYPDE_33233"/>
<keyword evidence="2" id="KW-1185">Reference proteome</keyword>
<dbReference type="EMBL" id="CP005587">
    <property type="protein sequence ID" value="AGK58319.1"/>
    <property type="molecule type" value="Genomic_DNA"/>
</dbReference>
<reference evidence="1 2" key="1">
    <citation type="journal article" date="2013" name="Genome Announc.">
        <title>Genome sequences for three denitrifying bacterial strains isolated from a uranium- and nitrate-contaminated subsurface environment.</title>
        <authorList>
            <person name="Venkatramanan R."/>
            <person name="Prakash O."/>
            <person name="Woyke T."/>
            <person name="Chain P."/>
            <person name="Goodwin L.A."/>
            <person name="Watson D."/>
            <person name="Brooks S."/>
            <person name="Kostka J.E."/>
            <person name="Green S.J."/>
        </authorList>
    </citation>
    <scope>NUCLEOTIDE SEQUENCE [LARGE SCALE GENOMIC DNA]</scope>
    <source>
        <strain evidence="1 2">1NES1</strain>
    </source>
</reference>
<dbReference type="Proteomes" id="UP000005952">
    <property type="component" value="Chromosome"/>
</dbReference>
<sequence length="104" mass="10956">MVVFPYPGVSKIGIEQIHLFGVRVEVPSCVWPASVPVLPVELAFGVRLGAGFPGVRSDVFPWLPGSVFNCGALDDKVSATANDAPMDKANALAARAAFVSFIII</sequence>
<dbReference type="RefSeq" id="WP_015598344.1">
    <property type="nucleotide sequence ID" value="NC_021172.1"/>
</dbReference>
<organism evidence="1 2">
    <name type="scientific">Hyphomicrobium denitrificans 1NES1</name>
    <dbReference type="NCBI Taxonomy" id="670307"/>
    <lineage>
        <taxon>Bacteria</taxon>
        <taxon>Pseudomonadati</taxon>
        <taxon>Pseudomonadota</taxon>
        <taxon>Alphaproteobacteria</taxon>
        <taxon>Hyphomicrobiales</taxon>
        <taxon>Hyphomicrobiaceae</taxon>
        <taxon>Hyphomicrobium</taxon>
    </lineage>
</organism>
<evidence type="ECO:0000313" key="1">
    <source>
        <dbReference type="EMBL" id="AGK58319.1"/>
    </source>
</evidence>
<dbReference type="STRING" id="670307.HYPDE_33233"/>